<protein>
    <submittedName>
        <fullName evidence="2">Class I SAM-dependent methyltransferase</fullName>
    </submittedName>
</protein>
<organism evidence="2 4">
    <name type="scientific">Aceticella autotrophica</name>
    <dbReference type="NCBI Taxonomy" id="2755338"/>
    <lineage>
        <taxon>Bacteria</taxon>
        <taxon>Bacillati</taxon>
        <taxon>Bacillota</taxon>
        <taxon>Clostridia</taxon>
        <taxon>Thermoanaerobacterales</taxon>
        <taxon>Thermoanaerobacteraceae</taxon>
        <taxon>Aceticella</taxon>
    </lineage>
</organism>
<reference evidence="2" key="1">
    <citation type="submission" date="2020-08" db="EMBL/GenBank/DDBJ databases">
        <title>Genomic insights into the carbon and energy metabolism of the first obligate autotrophic acetogenic bacterium Aceticella autotrophica gen. nov., sp. nov.</title>
        <authorList>
            <person name="Toshchakov S.V."/>
            <person name="Elcheninov A.G."/>
            <person name="Kublanov I.V."/>
            <person name="Frolov E.N."/>
            <person name="Lebedinsky A.V."/>
        </authorList>
    </citation>
    <scope>NUCLEOTIDE SEQUENCE</scope>
    <source>
        <strain evidence="2">3443-3Ac</strain>
    </source>
</reference>
<dbReference type="Proteomes" id="UP000671913">
    <property type="component" value="Chromosome"/>
</dbReference>
<dbReference type="SUPFAM" id="SSF53335">
    <property type="entry name" value="S-adenosyl-L-methionine-dependent methyltransferases"/>
    <property type="match status" value="1"/>
</dbReference>
<dbReference type="GO" id="GO:0008757">
    <property type="term" value="F:S-adenosylmethionine-dependent methyltransferase activity"/>
    <property type="evidence" value="ECO:0007669"/>
    <property type="project" value="InterPro"/>
</dbReference>
<dbReference type="AlphaFoldDB" id="A0A975AUM8"/>
<evidence type="ECO:0000313" key="4">
    <source>
        <dbReference type="Proteomes" id="UP000671913"/>
    </source>
</evidence>
<name>A0A975AUM8_9THEO</name>
<dbReference type="Gene3D" id="3.40.50.150">
    <property type="entry name" value="Vaccinia Virus protein VP39"/>
    <property type="match status" value="1"/>
</dbReference>
<dbReference type="InterPro" id="IPR013216">
    <property type="entry name" value="Methyltransf_11"/>
</dbReference>
<dbReference type="EMBL" id="CP060096">
    <property type="protein sequence ID" value="QSZ26776.1"/>
    <property type="molecule type" value="Genomic_DNA"/>
</dbReference>
<keyword evidence="2" id="KW-0808">Transferase</keyword>
<proteinExistence type="predicted"/>
<dbReference type="GO" id="GO:0032259">
    <property type="term" value="P:methylation"/>
    <property type="evidence" value="ECO:0007669"/>
    <property type="project" value="UniProtKB-KW"/>
</dbReference>
<evidence type="ECO:0000259" key="1">
    <source>
        <dbReference type="Pfam" id="PF08241"/>
    </source>
</evidence>
<accession>A0A975AUM8</accession>
<keyword evidence="2" id="KW-0489">Methyltransferase</keyword>
<dbReference type="KEGG" id="aaut:ACETAC_07735"/>
<sequence>MKIDFSLGDAEKLPFENGTFDVVINRHLLWTLPQPKVALKEWVRVLNPGGKVIIIDGIWNRAGALSKVRRLLGNCLVALIEGRNPWKGHGRYEKAIQKELPFMGGANPNDIMQLMESAGLTKVCVEPLNKVVEAQKKGMPLRYRLIFNYQRYIVTGIKPK</sequence>
<dbReference type="KEGG" id="aaut:ACETAC_09455"/>
<dbReference type="CDD" id="cd02440">
    <property type="entry name" value="AdoMet_MTases"/>
    <property type="match status" value="1"/>
</dbReference>
<dbReference type="PANTHER" id="PTHR43591">
    <property type="entry name" value="METHYLTRANSFERASE"/>
    <property type="match status" value="1"/>
</dbReference>
<gene>
    <name evidence="2" type="ORF">ACETAC_07735</name>
    <name evidence="3" type="ORF">ACETAC_09455</name>
</gene>
<evidence type="ECO:0000313" key="2">
    <source>
        <dbReference type="EMBL" id="QSZ26776.1"/>
    </source>
</evidence>
<dbReference type="EMBL" id="CP060096">
    <property type="protein sequence ID" value="QSZ27080.1"/>
    <property type="molecule type" value="Genomic_DNA"/>
</dbReference>
<dbReference type="PANTHER" id="PTHR43591:SF24">
    <property type="entry name" value="2-METHOXY-6-POLYPRENYL-1,4-BENZOQUINOL METHYLASE, MITOCHONDRIAL"/>
    <property type="match status" value="1"/>
</dbReference>
<evidence type="ECO:0000313" key="3">
    <source>
        <dbReference type="EMBL" id="QSZ27080.1"/>
    </source>
</evidence>
<dbReference type="Pfam" id="PF08241">
    <property type="entry name" value="Methyltransf_11"/>
    <property type="match status" value="1"/>
</dbReference>
<keyword evidence="4" id="KW-1185">Reference proteome</keyword>
<dbReference type="InterPro" id="IPR029063">
    <property type="entry name" value="SAM-dependent_MTases_sf"/>
</dbReference>
<feature type="domain" description="Methyltransferase type 11" evidence="1">
    <location>
        <begin position="3"/>
        <end position="54"/>
    </location>
</feature>